<accession>A0A5B1LF26</accession>
<evidence type="ECO:0008006" key="3">
    <source>
        <dbReference type="Google" id="ProtNLM"/>
    </source>
</evidence>
<evidence type="ECO:0000313" key="2">
    <source>
        <dbReference type="Proteomes" id="UP000325003"/>
    </source>
</evidence>
<dbReference type="EMBL" id="VUJV01000003">
    <property type="protein sequence ID" value="KAA1419265.1"/>
    <property type="molecule type" value="Genomic_DNA"/>
</dbReference>
<gene>
    <name evidence="1" type="ORF">F0U44_12530</name>
</gene>
<evidence type="ECO:0000313" key="1">
    <source>
        <dbReference type="EMBL" id="KAA1419265.1"/>
    </source>
</evidence>
<keyword evidence="2" id="KW-1185">Reference proteome</keyword>
<dbReference type="RefSeq" id="WP_149728599.1">
    <property type="nucleotide sequence ID" value="NZ_VUJV01000003.1"/>
</dbReference>
<dbReference type="Proteomes" id="UP000325003">
    <property type="component" value="Unassembled WGS sequence"/>
</dbReference>
<reference evidence="1 2" key="2">
    <citation type="submission" date="2019-09" db="EMBL/GenBank/DDBJ databases">
        <authorList>
            <person name="Jin C."/>
        </authorList>
    </citation>
    <scope>NUCLEOTIDE SEQUENCE [LARGE SCALE GENOMIC DNA]</scope>
    <source>
        <strain evidence="1 2">BN130099</strain>
    </source>
</reference>
<dbReference type="AlphaFoldDB" id="A0A5B1LF26"/>
<protein>
    <recommendedName>
        <fullName evidence="3">PRC-barrel domain containing protein</fullName>
    </recommendedName>
</protein>
<proteinExistence type="predicted"/>
<reference evidence="1 2" key="1">
    <citation type="submission" date="2019-09" db="EMBL/GenBank/DDBJ databases">
        <title>Nocardioides panacisoli sp. nov., isolated from the soil of a ginseng field.</title>
        <authorList>
            <person name="Cho C."/>
        </authorList>
    </citation>
    <scope>NUCLEOTIDE SEQUENCE [LARGE SCALE GENOMIC DNA]</scope>
    <source>
        <strain evidence="1 2">BN130099</strain>
    </source>
</reference>
<organism evidence="1 2">
    <name type="scientific">Nocardioides humilatus</name>
    <dbReference type="NCBI Taxonomy" id="2607660"/>
    <lineage>
        <taxon>Bacteria</taxon>
        <taxon>Bacillati</taxon>
        <taxon>Actinomycetota</taxon>
        <taxon>Actinomycetes</taxon>
        <taxon>Propionibacteriales</taxon>
        <taxon>Nocardioidaceae</taxon>
        <taxon>Nocardioides</taxon>
    </lineage>
</organism>
<sequence>MTTRQQYDAALHLLDRQIVDVDGLLVGNVDDVELTEEPDGSLVPTGLLVGMAALLPRLSRGLYRRWVRLAPANAERSRPGVIDIEAVAEVDSDIRLSVGRDQLIERRSDPPSGPTRHTLSELLEMRVELADCPGKALQVLDVRLAERPDARGKSVTALLVGHGRPGSYLGYERAPGRGPWLVAAVVRWMHRHSRFVDAAEVEIDWEARIVRGDVGTTPP</sequence>
<name>A0A5B1LF26_9ACTN</name>
<comment type="caution">
    <text evidence="1">The sequence shown here is derived from an EMBL/GenBank/DDBJ whole genome shotgun (WGS) entry which is preliminary data.</text>
</comment>